<sequence length="284" mass="31622">MAVPRSVFSVLFIVFFSVDVAELTCTELEIIDPKSGNMTHKVSEVKGGSLNFRLSARNCSATSNTQTIVTVSTSEEGFRLDVCKFSLTMENCTMTQSSPVCSCSNLDKGLAHYTPASWSGDKNVTIRWTDRNTKAERQQTILFTSLGHTASHYKIIGTLELTVIVTATLSCILSFVVTFVFIVRKRCKKRVTESNRVISQEASNLNTTSIYDVAKIRTCTRDRNMVARQEARYLDRSSVYDLANARAFGRGESSHYSEILELPDTYLHPSPVLPGYLGRQVLSL</sequence>
<evidence type="ECO:0000313" key="4">
    <source>
        <dbReference type="Proteomes" id="UP000245119"/>
    </source>
</evidence>
<feature type="transmembrane region" description="Helical" evidence="1">
    <location>
        <begin position="161"/>
        <end position="183"/>
    </location>
</feature>
<protein>
    <submittedName>
        <fullName evidence="3">Uncharacterized protein</fullName>
    </submittedName>
</protein>
<proteinExistence type="predicted"/>
<keyword evidence="1" id="KW-1133">Transmembrane helix</keyword>
<organism evidence="3 4">
    <name type="scientific">Pomacea canaliculata</name>
    <name type="common">Golden apple snail</name>
    <dbReference type="NCBI Taxonomy" id="400727"/>
    <lineage>
        <taxon>Eukaryota</taxon>
        <taxon>Metazoa</taxon>
        <taxon>Spiralia</taxon>
        <taxon>Lophotrochozoa</taxon>
        <taxon>Mollusca</taxon>
        <taxon>Gastropoda</taxon>
        <taxon>Caenogastropoda</taxon>
        <taxon>Architaenioglossa</taxon>
        <taxon>Ampullarioidea</taxon>
        <taxon>Ampullariidae</taxon>
        <taxon>Pomacea</taxon>
    </lineage>
</organism>
<dbReference type="Proteomes" id="UP000245119">
    <property type="component" value="Linkage Group LG7"/>
</dbReference>
<evidence type="ECO:0000313" key="3">
    <source>
        <dbReference type="EMBL" id="PVD26907.1"/>
    </source>
</evidence>
<gene>
    <name evidence="3" type="ORF">C0Q70_12055</name>
</gene>
<feature type="signal peptide" evidence="2">
    <location>
        <begin position="1"/>
        <end position="23"/>
    </location>
</feature>
<dbReference type="AlphaFoldDB" id="A0A2T7P0E8"/>
<keyword evidence="1" id="KW-0472">Membrane</keyword>
<evidence type="ECO:0000256" key="2">
    <source>
        <dbReference type="SAM" id="SignalP"/>
    </source>
</evidence>
<keyword evidence="1" id="KW-0812">Transmembrane</keyword>
<keyword evidence="4" id="KW-1185">Reference proteome</keyword>
<feature type="chain" id="PRO_5015750927" evidence="2">
    <location>
        <begin position="24"/>
        <end position="284"/>
    </location>
</feature>
<accession>A0A2T7P0E8</accession>
<name>A0A2T7P0E8_POMCA</name>
<comment type="caution">
    <text evidence="3">The sequence shown here is derived from an EMBL/GenBank/DDBJ whole genome shotgun (WGS) entry which is preliminary data.</text>
</comment>
<evidence type="ECO:0000256" key="1">
    <source>
        <dbReference type="SAM" id="Phobius"/>
    </source>
</evidence>
<dbReference type="EMBL" id="PZQS01000007">
    <property type="protein sequence ID" value="PVD26907.1"/>
    <property type="molecule type" value="Genomic_DNA"/>
</dbReference>
<reference evidence="3 4" key="1">
    <citation type="submission" date="2018-04" db="EMBL/GenBank/DDBJ databases">
        <title>The genome of golden apple snail Pomacea canaliculata provides insight into stress tolerance and invasive adaptation.</title>
        <authorList>
            <person name="Liu C."/>
            <person name="Liu B."/>
            <person name="Ren Y."/>
            <person name="Zhang Y."/>
            <person name="Wang H."/>
            <person name="Li S."/>
            <person name="Jiang F."/>
            <person name="Yin L."/>
            <person name="Zhang G."/>
            <person name="Qian W."/>
            <person name="Fan W."/>
        </authorList>
    </citation>
    <scope>NUCLEOTIDE SEQUENCE [LARGE SCALE GENOMIC DNA]</scope>
    <source>
        <strain evidence="3">SZHN2017</strain>
        <tissue evidence="3">Muscle</tissue>
    </source>
</reference>
<keyword evidence="2" id="KW-0732">Signal</keyword>